<dbReference type="EMBL" id="CAXIXY010000003">
    <property type="protein sequence ID" value="CAL2081139.1"/>
    <property type="molecule type" value="Genomic_DNA"/>
</dbReference>
<evidence type="ECO:0000256" key="1">
    <source>
        <dbReference type="SAM" id="Phobius"/>
    </source>
</evidence>
<comment type="caution">
    <text evidence="2">The sequence shown here is derived from an EMBL/GenBank/DDBJ whole genome shotgun (WGS) entry which is preliminary data.</text>
</comment>
<accession>A0ABM9NW95</accession>
<name>A0ABM9NW95_9FLAO</name>
<keyword evidence="1" id="KW-0472">Membrane</keyword>
<evidence type="ECO:0000313" key="3">
    <source>
        <dbReference type="Proteomes" id="UP001497416"/>
    </source>
</evidence>
<keyword evidence="1" id="KW-0812">Transmembrane</keyword>
<proteinExistence type="predicted"/>
<sequence>MFRKVFGLILLMLGIGLLFSPQIISEVFYVVGFGEGKPIFELETLMFILINFICYTFVFYIIYEGFQLIKGKKTNNT</sequence>
<keyword evidence="3" id="KW-1185">Reference proteome</keyword>
<gene>
    <name evidence="2" type="ORF">T190607A01A_11147</name>
</gene>
<protein>
    <submittedName>
        <fullName evidence="2">Uncharacterized protein</fullName>
    </submittedName>
</protein>
<reference evidence="2 3" key="1">
    <citation type="submission" date="2024-05" db="EMBL/GenBank/DDBJ databases">
        <authorList>
            <person name="Duchaud E."/>
        </authorList>
    </citation>
    <scope>NUCLEOTIDE SEQUENCE [LARGE SCALE GENOMIC DNA]</scope>
    <source>
        <strain evidence="2">Ena-SAMPLE-TAB-13-05-2024-13:56:06:370-140302</strain>
    </source>
</reference>
<feature type="transmembrane region" description="Helical" evidence="1">
    <location>
        <begin position="44"/>
        <end position="63"/>
    </location>
</feature>
<dbReference type="Proteomes" id="UP001497416">
    <property type="component" value="Unassembled WGS sequence"/>
</dbReference>
<organism evidence="2 3">
    <name type="scientific">Tenacibaculum platacis</name>
    <dbReference type="NCBI Taxonomy" id="3137852"/>
    <lineage>
        <taxon>Bacteria</taxon>
        <taxon>Pseudomonadati</taxon>
        <taxon>Bacteroidota</taxon>
        <taxon>Flavobacteriia</taxon>
        <taxon>Flavobacteriales</taxon>
        <taxon>Flavobacteriaceae</taxon>
        <taxon>Tenacibaculum</taxon>
    </lineage>
</organism>
<keyword evidence="1" id="KW-1133">Transmembrane helix</keyword>
<dbReference type="RefSeq" id="WP_348710972.1">
    <property type="nucleotide sequence ID" value="NZ_CAXIXY010000003.1"/>
</dbReference>
<evidence type="ECO:0000313" key="2">
    <source>
        <dbReference type="EMBL" id="CAL2081139.1"/>
    </source>
</evidence>